<evidence type="ECO:0000259" key="1">
    <source>
        <dbReference type="Pfam" id="PF01936"/>
    </source>
</evidence>
<dbReference type="GO" id="GO:0004540">
    <property type="term" value="F:RNA nuclease activity"/>
    <property type="evidence" value="ECO:0007669"/>
    <property type="project" value="InterPro"/>
</dbReference>
<dbReference type="Gene3D" id="3.40.50.1010">
    <property type="entry name" value="5'-nuclease"/>
    <property type="match status" value="1"/>
</dbReference>
<evidence type="ECO:0000313" key="3">
    <source>
        <dbReference type="Proteomes" id="UP000789739"/>
    </source>
</evidence>
<evidence type="ECO:0000313" key="2">
    <source>
        <dbReference type="EMBL" id="CAG8464666.1"/>
    </source>
</evidence>
<accession>A0A9N8VSC2</accession>
<dbReference type="Proteomes" id="UP000789739">
    <property type="component" value="Unassembled WGS sequence"/>
</dbReference>
<dbReference type="Pfam" id="PF01936">
    <property type="entry name" value="NYN"/>
    <property type="match status" value="1"/>
</dbReference>
<protein>
    <submittedName>
        <fullName evidence="2">9089_t:CDS:1</fullName>
    </submittedName>
</protein>
<sequence>MSINGTPITLGVLNTEVVPSPLWSVNVEERSNTPDGLMTDKNEIKIATQKVSNTFHGVQGNNIRVVVRVPIATEQPVIVLLVLLILMKGISFLVARPPDNSVHVFIDNSNLFIEDHGLLVTTILNGRKLGSTFVVGSVPPPNDALWDRARSHGCEVTTYKRNASNKVDTALVCRAMRFILTKKHSTLLLVAGDSDYCSLIKEAKEEDWKIETWFWDGSSFPQECLDLISKYTLEISGNIIKDWHYRNDALK</sequence>
<reference evidence="2" key="1">
    <citation type="submission" date="2021-06" db="EMBL/GenBank/DDBJ databases">
        <authorList>
            <person name="Kallberg Y."/>
            <person name="Tangrot J."/>
            <person name="Rosling A."/>
        </authorList>
    </citation>
    <scope>NUCLEOTIDE SEQUENCE</scope>
    <source>
        <strain evidence="2">BR232B</strain>
    </source>
</reference>
<comment type="caution">
    <text evidence="2">The sequence shown here is derived from an EMBL/GenBank/DDBJ whole genome shotgun (WGS) entry which is preliminary data.</text>
</comment>
<dbReference type="OrthoDB" id="2311180at2759"/>
<proteinExistence type="predicted"/>
<name>A0A9N8VSC2_9GLOM</name>
<dbReference type="EMBL" id="CAJVPI010000042">
    <property type="protein sequence ID" value="CAG8464666.1"/>
    <property type="molecule type" value="Genomic_DNA"/>
</dbReference>
<gene>
    <name evidence="2" type="ORF">PBRASI_LOCUS768</name>
</gene>
<feature type="domain" description="NYN" evidence="1">
    <location>
        <begin position="102"/>
        <end position="214"/>
    </location>
</feature>
<dbReference type="InterPro" id="IPR021139">
    <property type="entry name" value="NYN"/>
</dbReference>
<keyword evidence="3" id="KW-1185">Reference proteome</keyword>
<dbReference type="AlphaFoldDB" id="A0A9N8VSC2"/>
<organism evidence="2 3">
    <name type="scientific">Paraglomus brasilianum</name>
    <dbReference type="NCBI Taxonomy" id="144538"/>
    <lineage>
        <taxon>Eukaryota</taxon>
        <taxon>Fungi</taxon>
        <taxon>Fungi incertae sedis</taxon>
        <taxon>Mucoromycota</taxon>
        <taxon>Glomeromycotina</taxon>
        <taxon>Glomeromycetes</taxon>
        <taxon>Paraglomerales</taxon>
        <taxon>Paraglomeraceae</taxon>
        <taxon>Paraglomus</taxon>
    </lineage>
</organism>